<dbReference type="EMBL" id="MN062189">
    <property type="protein sequence ID" value="QEG09543.1"/>
    <property type="molecule type" value="Genomic_DNA"/>
</dbReference>
<accession>A0A5B9NFD1</accession>
<protein>
    <submittedName>
        <fullName evidence="1">Uncharacterized protein</fullName>
    </submittedName>
</protein>
<evidence type="ECO:0000313" key="1">
    <source>
        <dbReference type="EMBL" id="QEG09543.1"/>
    </source>
</evidence>
<sequence>MSTTKPVIRRTAKGLLRSLSEEQRHTVAALFDPKDHYTHRNRAEGNPERIVRIVKLAVQVDITKSCAIDLQMHFKYYWSELKEKRDQELHNKVH</sequence>
<organism evidence="1 2">
    <name type="scientific">Serratia phage MyoSmar</name>
    <dbReference type="NCBI Taxonomy" id="2596673"/>
    <lineage>
        <taxon>Viruses</taxon>
        <taxon>Duplodnaviria</taxon>
        <taxon>Heunggongvirae</taxon>
        <taxon>Uroviricota</taxon>
        <taxon>Caudoviricetes</taxon>
        <taxon>Lindbergviridae</taxon>
        <taxon>Myosmarvirus</taxon>
        <taxon>Myosmarvirus myosmar</taxon>
    </lineage>
</organism>
<evidence type="ECO:0000313" key="2">
    <source>
        <dbReference type="Proteomes" id="UP000322680"/>
    </source>
</evidence>
<keyword evidence="2" id="KW-1185">Reference proteome</keyword>
<gene>
    <name evidence="1" type="ORF">CPT_MyoSmar_094</name>
</gene>
<name>A0A5B9NFD1_9CAUD</name>
<dbReference type="Proteomes" id="UP000322680">
    <property type="component" value="Segment"/>
</dbReference>
<proteinExistence type="predicted"/>
<reference evidence="2" key="1">
    <citation type="submission" date="2019-06" db="EMBL/GenBank/DDBJ databases">
        <title>Complete Genome Sequence of Serratia marcescens Myophage MyoSmar.</title>
        <authorList>
            <person name="Cooper S."/>
            <person name="Nguyen Q."/>
            <person name="Newkirk H."/>
            <person name="Liu M."/>
            <person name="Cahill J."/>
            <person name="Ramsey J."/>
        </authorList>
    </citation>
    <scope>NUCLEOTIDE SEQUENCE [LARGE SCALE GENOMIC DNA]</scope>
</reference>